<feature type="region of interest" description="Disordered" evidence="1">
    <location>
        <begin position="48"/>
        <end position="75"/>
    </location>
</feature>
<feature type="non-terminal residue" evidence="2">
    <location>
        <position position="133"/>
    </location>
</feature>
<evidence type="ECO:0000313" key="3">
    <source>
        <dbReference type="Proteomes" id="UP000789396"/>
    </source>
</evidence>
<accession>A0A9N9NHZ6</accession>
<feature type="region of interest" description="Disordered" evidence="1">
    <location>
        <begin position="109"/>
        <end position="133"/>
    </location>
</feature>
<reference evidence="2" key="1">
    <citation type="submission" date="2021-06" db="EMBL/GenBank/DDBJ databases">
        <authorList>
            <person name="Kallberg Y."/>
            <person name="Tangrot J."/>
            <person name="Rosling A."/>
        </authorList>
    </citation>
    <scope>NUCLEOTIDE SEQUENCE</scope>
    <source>
        <strain evidence="2">IN212</strain>
    </source>
</reference>
<sequence>VKNVVEIARRSTDSESGDRNSHNTCDQQVSTEKIVNIDANNTLTSDCGKASFDKTNPEEKGKNNEAVQEIDKNEKEDDVISINEEENLKYMIKSEKSNEHEIAQSANMMSIENERGVKVNITPNSDEGQISED</sequence>
<name>A0A9N9NHZ6_9GLOM</name>
<evidence type="ECO:0000256" key="1">
    <source>
        <dbReference type="SAM" id="MobiDB-lite"/>
    </source>
</evidence>
<keyword evidence="3" id="KW-1185">Reference proteome</keyword>
<protein>
    <submittedName>
        <fullName evidence="2">16145_t:CDS:1</fullName>
    </submittedName>
</protein>
<proteinExistence type="predicted"/>
<feature type="compositionally biased region" description="Basic and acidic residues" evidence="1">
    <location>
        <begin position="7"/>
        <end position="21"/>
    </location>
</feature>
<gene>
    <name evidence="2" type="ORF">RFULGI_LOCUS12246</name>
</gene>
<feature type="compositionally biased region" description="Basic and acidic residues" evidence="1">
    <location>
        <begin position="51"/>
        <end position="75"/>
    </location>
</feature>
<feature type="compositionally biased region" description="Polar residues" evidence="1">
    <location>
        <begin position="121"/>
        <end position="133"/>
    </location>
</feature>
<organism evidence="2 3">
    <name type="scientific">Racocetra fulgida</name>
    <dbReference type="NCBI Taxonomy" id="60492"/>
    <lineage>
        <taxon>Eukaryota</taxon>
        <taxon>Fungi</taxon>
        <taxon>Fungi incertae sedis</taxon>
        <taxon>Mucoromycota</taxon>
        <taxon>Glomeromycotina</taxon>
        <taxon>Glomeromycetes</taxon>
        <taxon>Diversisporales</taxon>
        <taxon>Gigasporaceae</taxon>
        <taxon>Racocetra</taxon>
    </lineage>
</organism>
<feature type="region of interest" description="Disordered" evidence="1">
    <location>
        <begin position="1"/>
        <end position="28"/>
    </location>
</feature>
<evidence type="ECO:0000313" key="2">
    <source>
        <dbReference type="EMBL" id="CAG8732528.1"/>
    </source>
</evidence>
<feature type="non-terminal residue" evidence="2">
    <location>
        <position position="1"/>
    </location>
</feature>
<dbReference type="Proteomes" id="UP000789396">
    <property type="component" value="Unassembled WGS sequence"/>
</dbReference>
<dbReference type="EMBL" id="CAJVPZ010028849">
    <property type="protein sequence ID" value="CAG8732528.1"/>
    <property type="molecule type" value="Genomic_DNA"/>
</dbReference>
<dbReference type="AlphaFoldDB" id="A0A9N9NHZ6"/>
<comment type="caution">
    <text evidence="2">The sequence shown here is derived from an EMBL/GenBank/DDBJ whole genome shotgun (WGS) entry which is preliminary data.</text>
</comment>